<dbReference type="AlphaFoldDB" id="A0A835FHA2"/>
<evidence type="ECO:0000313" key="1">
    <source>
        <dbReference type="EMBL" id="KAF8756349.1"/>
    </source>
</evidence>
<proteinExistence type="predicted"/>
<keyword evidence="2" id="KW-1185">Reference proteome</keyword>
<name>A0A835FHA2_9POAL</name>
<evidence type="ECO:0000313" key="2">
    <source>
        <dbReference type="Proteomes" id="UP000636709"/>
    </source>
</evidence>
<reference evidence="1" key="1">
    <citation type="submission" date="2020-07" db="EMBL/GenBank/DDBJ databases">
        <title>Genome sequence and genetic diversity analysis of an under-domesticated orphan crop, white fonio (Digitaria exilis).</title>
        <authorList>
            <person name="Bennetzen J.L."/>
            <person name="Chen S."/>
            <person name="Ma X."/>
            <person name="Wang X."/>
            <person name="Yssel A.E.J."/>
            <person name="Chaluvadi S.R."/>
            <person name="Johnson M."/>
            <person name="Gangashetty P."/>
            <person name="Hamidou F."/>
            <person name="Sanogo M.D."/>
            <person name="Zwaenepoel A."/>
            <person name="Wallace J."/>
            <person name="Van De Peer Y."/>
            <person name="Van Deynze A."/>
        </authorList>
    </citation>
    <scope>NUCLEOTIDE SEQUENCE</scope>
    <source>
        <tissue evidence="1">Leaves</tissue>
    </source>
</reference>
<gene>
    <name evidence="1" type="ORF">HU200_011071</name>
</gene>
<sequence>MIRAPSQTVRREPCASNRCWSPAGLIRLPTVESAAFAMGSDGRGLLLDRHSSATARSASPACRYESAMGQGGGRLAAGANITMNPSVPTPKESEYEGLSSCVLALRHPLLNRIAESFVKAAGVSRPLWCPLRLRPESNLFSLPRLISGSVPLLLPETYFMAIEGTKTLPVLLFVFPLFLRGRISVRRHWLEETLLSGTHW</sequence>
<dbReference type="EMBL" id="JACEFO010000805">
    <property type="protein sequence ID" value="KAF8756349.1"/>
    <property type="molecule type" value="Genomic_DNA"/>
</dbReference>
<dbReference type="Proteomes" id="UP000636709">
    <property type="component" value="Unassembled WGS sequence"/>
</dbReference>
<accession>A0A835FHA2</accession>
<protein>
    <submittedName>
        <fullName evidence="1">Uncharacterized protein</fullName>
    </submittedName>
</protein>
<organism evidence="1 2">
    <name type="scientific">Digitaria exilis</name>
    <dbReference type="NCBI Taxonomy" id="1010633"/>
    <lineage>
        <taxon>Eukaryota</taxon>
        <taxon>Viridiplantae</taxon>
        <taxon>Streptophyta</taxon>
        <taxon>Embryophyta</taxon>
        <taxon>Tracheophyta</taxon>
        <taxon>Spermatophyta</taxon>
        <taxon>Magnoliopsida</taxon>
        <taxon>Liliopsida</taxon>
        <taxon>Poales</taxon>
        <taxon>Poaceae</taxon>
        <taxon>PACMAD clade</taxon>
        <taxon>Panicoideae</taxon>
        <taxon>Panicodae</taxon>
        <taxon>Paniceae</taxon>
        <taxon>Anthephorinae</taxon>
        <taxon>Digitaria</taxon>
    </lineage>
</organism>
<comment type="caution">
    <text evidence="1">The sequence shown here is derived from an EMBL/GenBank/DDBJ whole genome shotgun (WGS) entry which is preliminary data.</text>
</comment>